<sequence length="764" mass="81251">MQAVRLPAPPAIAPGAGALSGPQDDATDWTAFSRPIGEAGQPQRWESQIVIEGMHCAACPITIEQALCRVPGVESAEVSAAGARARVVWRSAEVQPAGWLGAIRRAGYRAWPATDAFAQDRRRRQQRLMLWRWLVAGFCMMQVMMYAVPAYVAAPGEITPDIEQLLRWASWVLTLPVVLFSCGPFFASAARDLAQRRIGMDLPVALGIVIAFAASTAATFSPDGWWGREVWFDSLTMFVFFLLTGRWLEQRLKDRTAGALDALMQRLPLSVERLEADGSFRRVAIHRLAPGDVVRVLPGEAFPADGVLTDGETLADEALLTGESRPVPKFAGAPVIAGSYNLSAPARVRIERVGQDTRYAGIVALMEQASFDKPRLAVLADRVARPFLALVLLAGAAAAAWWWPSDPARAVMAAVAVLIVTCPCALSLATPAAMLAAAGSLARRGVLVRRLQALEALAGIDTVVFDKTGTLTQDRMALNAIRARAGVSPDKALCLAAALARHSLHPASRALAAAAAMPLQATDVKETMGQGLSGQVLDPSQPASPLRLRLGSAGFCGLPAGPRPGGVLQVHLSSDAGWLATFELEEALRPEALAAVQALREAGVQVQLLSGDRQWPVQRMARCAGIAQAFGECLPQDKLAHVQALQRQGRRVAMVGDGLNDGPVLACADVSVAMGQGVPLAQAQADFVVQGGQLLEVPHLLRQARRTLRIVRQNLLWAALYNALCVPLALMGWLPAWAAGLGMAASSLLVVLNALRLARAEGGG</sequence>
<dbReference type="EMBL" id="JALGBI010000001">
    <property type="protein sequence ID" value="MCJ0762891.1"/>
    <property type="molecule type" value="Genomic_DNA"/>
</dbReference>
<dbReference type="Pfam" id="PF00122">
    <property type="entry name" value="E1-E2_ATPase"/>
    <property type="match status" value="1"/>
</dbReference>
<evidence type="ECO:0000256" key="8">
    <source>
        <dbReference type="ARBA" id="ARBA00022741"/>
    </source>
</evidence>
<dbReference type="NCBIfam" id="TIGR01525">
    <property type="entry name" value="ATPase-IB_hvy"/>
    <property type="match status" value="1"/>
</dbReference>
<dbReference type="NCBIfam" id="TIGR01511">
    <property type="entry name" value="ATPase-IB1_Cu"/>
    <property type="match status" value="1"/>
</dbReference>
<dbReference type="InterPro" id="IPR036412">
    <property type="entry name" value="HAD-like_sf"/>
</dbReference>
<dbReference type="SUPFAM" id="SSF81653">
    <property type="entry name" value="Calcium ATPase, transduction domain A"/>
    <property type="match status" value="1"/>
</dbReference>
<dbReference type="SUPFAM" id="SSF81660">
    <property type="entry name" value="Metal cation-transporting ATPase, ATP-binding domain N"/>
    <property type="match status" value="1"/>
</dbReference>
<feature type="compositionally biased region" description="Low complexity" evidence="16">
    <location>
        <begin position="13"/>
        <end position="22"/>
    </location>
</feature>
<accession>A0A9X2AQ84</accession>
<feature type="transmembrane region" description="Helical" evidence="15">
    <location>
        <begin position="168"/>
        <end position="186"/>
    </location>
</feature>
<dbReference type="GO" id="GO:0055070">
    <property type="term" value="P:copper ion homeostasis"/>
    <property type="evidence" value="ECO:0007669"/>
    <property type="project" value="TreeGrafter"/>
</dbReference>
<dbReference type="InterPro" id="IPR027256">
    <property type="entry name" value="P-typ_ATPase_IB"/>
</dbReference>
<name>A0A9X2AQ84_9BURK</name>
<evidence type="ECO:0000256" key="7">
    <source>
        <dbReference type="ARBA" id="ARBA00022723"/>
    </source>
</evidence>
<keyword evidence="9 15" id="KW-0067">ATP-binding</keyword>
<evidence type="ECO:0000256" key="5">
    <source>
        <dbReference type="ARBA" id="ARBA00022553"/>
    </source>
</evidence>
<feature type="region of interest" description="Disordered" evidence="16">
    <location>
        <begin position="1"/>
        <end position="40"/>
    </location>
</feature>
<reference evidence="18" key="1">
    <citation type="submission" date="2022-03" db="EMBL/GenBank/DDBJ databases">
        <authorList>
            <person name="Woo C.Y."/>
        </authorList>
    </citation>
    <scope>NUCLEOTIDE SEQUENCE</scope>
    <source>
        <strain evidence="18">CYS-02</strain>
    </source>
</reference>
<dbReference type="CDD" id="cd02079">
    <property type="entry name" value="P-type_ATPase_HM"/>
    <property type="match status" value="1"/>
</dbReference>
<dbReference type="GO" id="GO:0005886">
    <property type="term" value="C:plasma membrane"/>
    <property type="evidence" value="ECO:0007669"/>
    <property type="project" value="UniProtKB-SubCell"/>
</dbReference>
<keyword evidence="3" id="KW-0813">Transport</keyword>
<dbReference type="SUPFAM" id="SSF56784">
    <property type="entry name" value="HAD-like"/>
    <property type="match status" value="1"/>
</dbReference>
<protein>
    <submittedName>
        <fullName evidence="18">Heavy metal translocating P-type ATPase</fullName>
    </submittedName>
</protein>
<dbReference type="Pfam" id="PF00403">
    <property type="entry name" value="HMA"/>
    <property type="match status" value="1"/>
</dbReference>
<dbReference type="RefSeq" id="WP_243305458.1">
    <property type="nucleotide sequence ID" value="NZ_JALGBI010000001.1"/>
</dbReference>
<dbReference type="GO" id="GO:0005507">
    <property type="term" value="F:copper ion binding"/>
    <property type="evidence" value="ECO:0007669"/>
    <property type="project" value="TreeGrafter"/>
</dbReference>
<dbReference type="Gene3D" id="2.70.150.10">
    <property type="entry name" value="Calcium-transporting ATPase, cytoplasmic transduction domain A"/>
    <property type="match status" value="1"/>
</dbReference>
<dbReference type="PRINTS" id="PR00119">
    <property type="entry name" value="CATATPASE"/>
</dbReference>
<comment type="subcellular location">
    <subcellularLocation>
        <location evidence="1">Cell membrane</location>
        <topology evidence="1">Multi-pass membrane protein</topology>
    </subcellularLocation>
</comment>
<dbReference type="InterPro" id="IPR059000">
    <property type="entry name" value="ATPase_P-type_domA"/>
</dbReference>
<evidence type="ECO:0000256" key="9">
    <source>
        <dbReference type="ARBA" id="ARBA00022840"/>
    </source>
</evidence>
<dbReference type="InterPro" id="IPR018303">
    <property type="entry name" value="ATPase_P-typ_P_site"/>
</dbReference>
<comment type="similarity">
    <text evidence="2 15">Belongs to the cation transport ATPase (P-type) (TC 3.A.3) family. Type IB subfamily.</text>
</comment>
<keyword evidence="10" id="KW-0460">Magnesium</keyword>
<dbReference type="Gene3D" id="3.30.70.100">
    <property type="match status" value="1"/>
</dbReference>
<gene>
    <name evidence="18" type="ORF">MMF98_06675</name>
</gene>
<dbReference type="InterPro" id="IPR023299">
    <property type="entry name" value="ATPase_P-typ_cyto_dom_N"/>
</dbReference>
<keyword evidence="4 15" id="KW-1003">Cell membrane</keyword>
<dbReference type="CDD" id="cd00371">
    <property type="entry name" value="HMA"/>
    <property type="match status" value="1"/>
</dbReference>
<dbReference type="GO" id="GO:0016887">
    <property type="term" value="F:ATP hydrolysis activity"/>
    <property type="evidence" value="ECO:0007669"/>
    <property type="project" value="InterPro"/>
</dbReference>
<keyword evidence="12 15" id="KW-1133">Transmembrane helix</keyword>
<dbReference type="AlphaFoldDB" id="A0A9X2AQ84"/>
<keyword evidence="13" id="KW-0406">Ion transport</keyword>
<dbReference type="InterPro" id="IPR023214">
    <property type="entry name" value="HAD_sf"/>
</dbReference>
<evidence type="ECO:0000256" key="11">
    <source>
        <dbReference type="ARBA" id="ARBA00022967"/>
    </source>
</evidence>
<dbReference type="InterPro" id="IPR001757">
    <property type="entry name" value="P_typ_ATPase"/>
</dbReference>
<proteinExistence type="inferred from homology"/>
<evidence type="ECO:0000259" key="17">
    <source>
        <dbReference type="PROSITE" id="PS50846"/>
    </source>
</evidence>
<evidence type="ECO:0000256" key="2">
    <source>
        <dbReference type="ARBA" id="ARBA00006024"/>
    </source>
</evidence>
<dbReference type="PANTHER" id="PTHR43520:SF5">
    <property type="entry name" value="CATION-TRANSPORTING P-TYPE ATPASE-RELATED"/>
    <property type="match status" value="1"/>
</dbReference>
<evidence type="ECO:0000256" key="15">
    <source>
        <dbReference type="RuleBase" id="RU362081"/>
    </source>
</evidence>
<feature type="domain" description="HMA" evidence="17">
    <location>
        <begin position="45"/>
        <end position="111"/>
    </location>
</feature>
<evidence type="ECO:0000256" key="3">
    <source>
        <dbReference type="ARBA" id="ARBA00022448"/>
    </source>
</evidence>
<dbReference type="Pfam" id="PF00702">
    <property type="entry name" value="Hydrolase"/>
    <property type="match status" value="1"/>
</dbReference>
<dbReference type="GO" id="GO:0005524">
    <property type="term" value="F:ATP binding"/>
    <property type="evidence" value="ECO:0007669"/>
    <property type="project" value="UniProtKB-UniRule"/>
</dbReference>
<feature type="transmembrane region" description="Helical" evidence="15">
    <location>
        <begin position="383"/>
        <end position="404"/>
    </location>
</feature>
<keyword evidence="8 15" id="KW-0547">Nucleotide-binding</keyword>
<keyword evidence="7 15" id="KW-0479">Metal-binding</keyword>
<evidence type="ECO:0000256" key="13">
    <source>
        <dbReference type="ARBA" id="ARBA00023065"/>
    </source>
</evidence>
<dbReference type="PANTHER" id="PTHR43520">
    <property type="entry name" value="ATP7, ISOFORM B"/>
    <property type="match status" value="1"/>
</dbReference>
<dbReference type="InterPro" id="IPR006121">
    <property type="entry name" value="HMA_dom"/>
</dbReference>
<feature type="transmembrane region" description="Helical" evidence="15">
    <location>
        <begin position="198"/>
        <end position="218"/>
    </location>
</feature>
<evidence type="ECO:0000256" key="16">
    <source>
        <dbReference type="SAM" id="MobiDB-lite"/>
    </source>
</evidence>
<dbReference type="InterPro" id="IPR008250">
    <property type="entry name" value="ATPase_P-typ_transduc_dom_A_sf"/>
</dbReference>
<evidence type="ECO:0000256" key="6">
    <source>
        <dbReference type="ARBA" id="ARBA00022692"/>
    </source>
</evidence>
<dbReference type="PROSITE" id="PS00154">
    <property type="entry name" value="ATPASE_E1_E2"/>
    <property type="match status" value="1"/>
</dbReference>
<feature type="transmembrane region" description="Helical" evidence="15">
    <location>
        <begin position="130"/>
        <end position="148"/>
    </location>
</feature>
<keyword evidence="6 15" id="KW-0812">Transmembrane</keyword>
<evidence type="ECO:0000256" key="4">
    <source>
        <dbReference type="ARBA" id="ARBA00022475"/>
    </source>
</evidence>
<dbReference type="Gene3D" id="3.40.1110.10">
    <property type="entry name" value="Calcium-transporting ATPase, cytoplasmic domain N"/>
    <property type="match status" value="1"/>
</dbReference>
<dbReference type="PROSITE" id="PS50846">
    <property type="entry name" value="HMA_2"/>
    <property type="match status" value="1"/>
</dbReference>
<evidence type="ECO:0000256" key="14">
    <source>
        <dbReference type="ARBA" id="ARBA00023136"/>
    </source>
</evidence>
<dbReference type="InterPro" id="IPR036163">
    <property type="entry name" value="HMA_dom_sf"/>
</dbReference>
<dbReference type="Gene3D" id="3.40.50.1000">
    <property type="entry name" value="HAD superfamily/HAD-like"/>
    <property type="match status" value="1"/>
</dbReference>
<dbReference type="Proteomes" id="UP001139447">
    <property type="component" value="Unassembled WGS sequence"/>
</dbReference>
<keyword evidence="11" id="KW-1278">Translocase</keyword>
<comment type="caution">
    <text evidence="18">The sequence shown here is derived from an EMBL/GenBank/DDBJ whole genome shotgun (WGS) entry which is preliminary data.</text>
</comment>
<dbReference type="InterPro" id="IPR023298">
    <property type="entry name" value="ATPase_P-typ_TM_dom_sf"/>
</dbReference>
<feature type="transmembrane region" description="Helical" evidence="15">
    <location>
        <begin position="715"/>
        <end position="734"/>
    </location>
</feature>
<evidence type="ECO:0000313" key="18">
    <source>
        <dbReference type="EMBL" id="MCJ0762891.1"/>
    </source>
</evidence>
<dbReference type="NCBIfam" id="TIGR01494">
    <property type="entry name" value="ATPase_P-type"/>
    <property type="match status" value="2"/>
</dbReference>
<evidence type="ECO:0000256" key="10">
    <source>
        <dbReference type="ARBA" id="ARBA00022842"/>
    </source>
</evidence>
<evidence type="ECO:0000256" key="1">
    <source>
        <dbReference type="ARBA" id="ARBA00004651"/>
    </source>
</evidence>
<feature type="transmembrane region" description="Helical" evidence="15">
    <location>
        <begin position="230"/>
        <end position="248"/>
    </location>
</feature>
<keyword evidence="19" id="KW-1185">Reference proteome</keyword>
<organism evidence="18 19">
    <name type="scientific">Variovorax terrae</name>
    <dbReference type="NCBI Taxonomy" id="2923278"/>
    <lineage>
        <taxon>Bacteria</taxon>
        <taxon>Pseudomonadati</taxon>
        <taxon>Pseudomonadota</taxon>
        <taxon>Betaproteobacteria</taxon>
        <taxon>Burkholderiales</taxon>
        <taxon>Comamonadaceae</taxon>
        <taxon>Variovorax</taxon>
    </lineage>
</organism>
<feature type="transmembrane region" description="Helical" evidence="15">
    <location>
        <begin position="410"/>
        <end position="442"/>
    </location>
</feature>
<dbReference type="PROSITE" id="PS01229">
    <property type="entry name" value="COF_2"/>
    <property type="match status" value="1"/>
</dbReference>
<dbReference type="SUPFAM" id="SSF81665">
    <property type="entry name" value="Calcium ATPase, transmembrane domain M"/>
    <property type="match status" value="1"/>
</dbReference>
<dbReference type="SUPFAM" id="SSF55008">
    <property type="entry name" value="HMA, heavy metal-associated domain"/>
    <property type="match status" value="1"/>
</dbReference>
<evidence type="ECO:0000313" key="19">
    <source>
        <dbReference type="Proteomes" id="UP001139447"/>
    </source>
</evidence>
<dbReference type="GO" id="GO:0043682">
    <property type="term" value="F:P-type divalent copper transporter activity"/>
    <property type="evidence" value="ECO:0007669"/>
    <property type="project" value="TreeGrafter"/>
</dbReference>
<evidence type="ECO:0000256" key="12">
    <source>
        <dbReference type="ARBA" id="ARBA00022989"/>
    </source>
</evidence>
<keyword evidence="5" id="KW-0597">Phosphoprotein</keyword>
<keyword evidence="14 15" id="KW-0472">Membrane</keyword>